<feature type="transmembrane region" description="Helical" evidence="1">
    <location>
        <begin position="206"/>
        <end position="223"/>
    </location>
</feature>
<keyword evidence="1" id="KW-0472">Membrane</keyword>
<dbReference type="Proteomes" id="UP001596135">
    <property type="component" value="Unassembled WGS sequence"/>
</dbReference>
<dbReference type="RefSeq" id="WP_379151931.1">
    <property type="nucleotide sequence ID" value="NZ_JBHSRJ010000004.1"/>
</dbReference>
<dbReference type="EMBL" id="JBHSRJ010000004">
    <property type="protein sequence ID" value="MFC6042712.1"/>
    <property type="molecule type" value="Genomic_DNA"/>
</dbReference>
<evidence type="ECO:0000313" key="3">
    <source>
        <dbReference type="Proteomes" id="UP001596135"/>
    </source>
</evidence>
<keyword evidence="1" id="KW-0812">Transmembrane</keyword>
<accession>A0ABW1LHX4</accession>
<comment type="caution">
    <text evidence="2">The sequence shown here is derived from an EMBL/GenBank/DDBJ whole genome shotgun (WGS) entry which is preliminary data.</text>
</comment>
<keyword evidence="1" id="KW-1133">Transmembrane helix</keyword>
<evidence type="ECO:0000256" key="1">
    <source>
        <dbReference type="SAM" id="Phobius"/>
    </source>
</evidence>
<proteinExistence type="predicted"/>
<evidence type="ECO:0000313" key="2">
    <source>
        <dbReference type="EMBL" id="MFC6042712.1"/>
    </source>
</evidence>
<feature type="transmembrane region" description="Helical" evidence="1">
    <location>
        <begin position="100"/>
        <end position="123"/>
    </location>
</feature>
<reference evidence="3" key="1">
    <citation type="journal article" date="2019" name="Int. J. Syst. Evol. Microbiol.">
        <title>The Global Catalogue of Microorganisms (GCM) 10K type strain sequencing project: providing services to taxonomists for standard genome sequencing and annotation.</title>
        <authorList>
            <consortium name="The Broad Institute Genomics Platform"/>
            <consortium name="The Broad Institute Genome Sequencing Center for Infectious Disease"/>
            <person name="Wu L."/>
            <person name="Ma J."/>
        </authorList>
    </citation>
    <scope>NUCLEOTIDE SEQUENCE [LARGE SCALE GENOMIC DNA]</scope>
    <source>
        <strain evidence="3">CCUG 54522</strain>
    </source>
</reference>
<keyword evidence="3" id="KW-1185">Reference proteome</keyword>
<protein>
    <recommendedName>
        <fullName evidence="4">DUF4386 family protein</fullName>
    </recommendedName>
</protein>
<evidence type="ECO:0008006" key="4">
    <source>
        <dbReference type="Google" id="ProtNLM"/>
    </source>
</evidence>
<name>A0ABW1LHX4_9ACTN</name>
<organism evidence="2 3">
    <name type="scientific">Nocardioides hankookensis</name>
    <dbReference type="NCBI Taxonomy" id="443157"/>
    <lineage>
        <taxon>Bacteria</taxon>
        <taxon>Bacillati</taxon>
        <taxon>Actinomycetota</taxon>
        <taxon>Actinomycetes</taxon>
        <taxon>Propionibacteriales</taxon>
        <taxon>Nocardioidaceae</taxon>
        <taxon>Nocardioides</taxon>
    </lineage>
</organism>
<feature type="transmembrane region" description="Helical" evidence="1">
    <location>
        <begin position="20"/>
        <end position="39"/>
    </location>
</feature>
<gene>
    <name evidence="2" type="ORF">ACFPYL_06495</name>
</gene>
<feature type="transmembrane region" description="Helical" evidence="1">
    <location>
        <begin position="181"/>
        <end position="200"/>
    </location>
</feature>
<sequence length="234" mass="24976">MTTTNNDSLRTSPSTRTRALWPLWGLPAGLLGFIATVFLNARPPAESKTDGYTVTPDDMPTLDVGSYHLAVVLGYISVMCLLVFAAEWRRRVERRFEHSTGAAVVTLGLVASAGGLTLAYGWMGALSRYLPSAPEGSTYDNQGTFVYFMLTDFSPYIAWLGVLLAGGALAWMAFRERLVSRALGAFTGAVFVAILAFVFITGVPGAPGIAGLVWAIASVWLALGRSAVTRTSDA</sequence>
<feature type="transmembrane region" description="Helical" evidence="1">
    <location>
        <begin position="67"/>
        <end position="88"/>
    </location>
</feature>